<feature type="region of interest" description="Disordered" evidence="1">
    <location>
        <begin position="40"/>
        <end position="64"/>
    </location>
</feature>
<dbReference type="AlphaFoldDB" id="A0A6A4G4V0"/>
<reference evidence="2 3" key="1">
    <citation type="submission" date="2018-08" db="EMBL/GenBank/DDBJ databases">
        <title>Genomic investigation of the strawberry pathogen Phytophthora fragariae indicates pathogenicity is determined by transcriptional variation in three key races.</title>
        <authorList>
            <person name="Adams T.M."/>
            <person name="Armitage A.D."/>
            <person name="Sobczyk M.K."/>
            <person name="Bates H.J."/>
            <person name="Dunwell J.M."/>
            <person name="Nellist C.F."/>
            <person name="Harrison R.J."/>
        </authorList>
    </citation>
    <scope>NUCLEOTIDE SEQUENCE [LARGE SCALE GENOMIC DNA]</scope>
    <source>
        <strain evidence="2 3">SCRP333</strain>
    </source>
</reference>
<comment type="caution">
    <text evidence="2">The sequence shown here is derived from an EMBL/GenBank/DDBJ whole genome shotgun (WGS) entry which is preliminary data.</text>
</comment>
<proteinExistence type="predicted"/>
<evidence type="ECO:0000313" key="3">
    <source>
        <dbReference type="Proteomes" id="UP000434957"/>
    </source>
</evidence>
<dbReference type="Proteomes" id="UP000434957">
    <property type="component" value="Unassembled WGS sequence"/>
</dbReference>
<gene>
    <name evidence="2" type="ORF">PR003_g5293</name>
</gene>
<accession>A0A6A4G4V0</accession>
<evidence type="ECO:0000256" key="1">
    <source>
        <dbReference type="SAM" id="MobiDB-lite"/>
    </source>
</evidence>
<keyword evidence="3" id="KW-1185">Reference proteome</keyword>
<organism evidence="2 3">
    <name type="scientific">Phytophthora rubi</name>
    <dbReference type="NCBI Taxonomy" id="129364"/>
    <lineage>
        <taxon>Eukaryota</taxon>
        <taxon>Sar</taxon>
        <taxon>Stramenopiles</taxon>
        <taxon>Oomycota</taxon>
        <taxon>Peronosporomycetes</taxon>
        <taxon>Peronosporales</taxon>
        <taxon>Peronosporaceae</taxon>
        <taxon>Phytophthora</taxon>
    </lineage>
</organism>
<dbReference type="EMBL" id="QXFT01000217">
    <property type="protein sequence ID" value="KAE9350602.1"/>
    <property type="molecule type" value="Genomic_DNA"/>
</dbReference>
<name>A0A6A4G4V0_9STRA</name>
<evidence type="ECO:0000313" key="2">
    <source>
        <dbReference type="EMBL" id="KAE9350602.1"/>
    </source>
</evidence>
<feature type="compositionally biased region" description="Basic and acidic residues" evidence="1">
    <location>
        <begin position="40"/>
        <end position="57"/>
    </location>
</feature>
<protein>
    <submittedName>
        <fullName evidence="2">Uncharacterized protein</fullName>
    </submittedName>
</protein>
<sequence length="64" mass="7019">MVEQANAAQLKDARTLPSLVDFARPTVVVSGAVQMDAPRAVKEEDTAAVTERAEHQRWPSRQTS</sequence>